<proteinExistence type="predicted"/>
<protein>
    <submittedName>
        <fullName evidence="2">Uncharacterized protein</fullName>
    </submittedName>
</protein>
<dbReference type="OrthoDB" id="63864at2759"/>
<dbReference type="AlphaFoldDB" id="D8LKZ1"/>
<feature type="compositionally biased region" description="Basic and acidic residues" evidence="1">
    <location>
        <begin position="593"/>
        <end position="606"/>
    </location>
</feature>
<feature type="region of interest" description="Disordered" evidence="1">
    <location>
        <begin position="566"/>
        <end position="613"/>
    </location>
</feature>
<name>D8LKZ1_ECTSI</name>
<dbReference type="Proteomes" id="UP000002630">
    <property type="component" value="Unassembled WGS sequence"/>
</dbReference>
<accession>D8LKZ1</accession>
<reference evidence="2 3" key="1">
    <citation type="journal article" date="2010" name="Nature">
        <title>The Ectocarpus genome and the independent evolution of multicellularity in brown algae.</title>
        <authorList>
            <person name="Cock J.M."/>
            <person name="Sterck L."/>
            <person name="Rouze P."/>
            <person name="Scornet D."/>
            <person name="Allen A.E."/>
            <person name="Amoutzias G."/>
            <person name="Anthouard V."/>
            <person name="Artiguenave F."/>
            <person name="Aury J.M."/>
            <person name="Badger J.H."/>
            <person name="Beszteri B."/>
            <person name="Billiau K."/>
            <person name="Bonnet E."/>
            <person name="Bothwell J.H."/>
            <person name="Bowler C."/>
            <person name="Boyen C."/>
            <person name="Brownlee C."/>
            <person name="Carrano C.J."/>
            <person name="Charrier B."/>
            <person name="Cho G.Y."/>
            <person name="Coelho S.M."/>
            <person name="Collen J."/>
            <person name="Corre E."/>
            <person name="Da Silva C."/>
            <person name="Delage L."/>
            <person name="Delaroque N."/>
            <person name="Dittami S.M."/>
            <person name="Doulbeau S."/>
            <person name="Elias M."/>
            <person name="Farnham G."/>
            <person name="Gachon C.M."/>
            <person name="Gschloessl B."/>
            <person name="Heesch S."/>
            <person name="Jabbari K."/>
            <person name="Jubin C."/>
            <person name="Kawai H."/>
            <person name="Kimura K."/>
            <person name="Kloareg B."/>
            <person name="Kupper F.C."/>
            <person name="Lang D."/>
            <person name="Le Bail A."/>
            <person name="Leblanc C."/>
            <person name="Lerouge P."/>
            <person name="Lohr M."/>
            <person name="Lopez P.J."/>
            <person name="Martens C."/>
            <person name="Maumus F."/>
            <person name="Michel G."/>
            <person name="Miranda-Saavedra D."/>
            <person name="Morales J."/>
            <person name="Moreau H."/>
            <person name="Motomura T."/>
            <person name="Nagasato C."/>
            <person name="Napoli C.A."/>
            <person name="Nelson D.R."/>
            <person name="Nyvall-Collen P."/>
            <person name="Peters A.F."/>
            <person name="Pommier C."/>
            <person name="Potin P."/>
            <person name="Poulain J."/>
            <person name="Quesneville H."/>
            <person name="Read B."/>
            <person name="Rensing S.A."/>
            <person name="Ritter A."/>
            <person name="Rousvoal S."/>
            <person name="Samanta M."/>
            <person name="Samson G."/>
            <person name="Schroeder D.C."/>
            <person name="Segurens B."/>
            <person name="Strittmatter M."/>
            <person name="Tonon T."/>
            <person name="Tregear J.W."/>
            <person name="Valentin K."/>
            <person name="von Dassow P."/>
            <person name="Yamagishi T."/>
            <person name="Van de Peer Y."/>
            <person name="Wincker P."/>
        </authorList>
    </citation>
    <scope>NUCLEOTIDE SEQUENCE [LARGE SCALE GENOMIC DNA]</scope>
    <source>
        <strain evidence="3">Ec32 / CCAP1310/4</strain>
    </source>
</reference>
<evidence type="ECO:0000256" key="1">
    <source>
        <dbReference type="SAM" id="MobiDB-lite"/>
    </source>
</evidence>
<feature type="region of interest" description="Disordered" evidence="1">
    <location>
        <begin position="1"/>
        <end position="24"/>
    </location>
</feature>
<keyword evidence="3" id="KW-1185">Reference proteome</keyword>
<sequence>MARRRVGWGLRRHSSRHTRRTTGHSRKIFALHKMLQRLGLTKASVNGANGTEGANGEAKREVVSVPPVEEFEQARFLKSFGFGDVVEVRGLAVAVPEGVVVELKQPQSGFVFQKHGDRTLLEEVEALKVEEGDWWYRVVHPAGARFAKIPSLLPQTPRHTIAVPQNTVVHACRRHTPPGSSVTFVELSDNKGWIVESTKEKAVLEQSSDGKYMVENITGHYRDDSEAWYQVVDESGVELLEAPDAGSTRMLELFLPGKAFCVSERFQPPEQGSTFLKVKGREAWVVQRAESDGEEACKKLPPPMDEAVEQWYRVQYPGGVRLRASPAFEHTDPSLGVLVCGWVFLATRRYRAPGSSHMLLQVATPEGVVRDSSSEYGETVDVYGSSSDDSDWDNEDELEQARRGARRHCGWVPSTSNGEEVVVDETLLANTGPHVNAPGSPQQLPPYSVAAAATFLETGDGLEGFVQLAGTGSWVLSRRGQDTKMVRLPAFPRVDKTPRRFVVSAPGGVETVVGPSPSAPRTGQLLPLGAEGSSEMVWSVKGWPGDRGVGDRRFVLLEGMGWVQLDAGTEQEGGPLREIGAPPPPPQPSPFDGTREGAVDEQRQQEENGSSSP</sequence>
<evidence type="ECO:0000313" key="2">
    <source>
        <dbReference type="EMBL" id="CBN80124.1"/>
    </source>
</evidence>
<evidence type="ECO:0000313" key="3">
    <source>
        <dbReference type="Proteomes" id="UP000002630"/>
    </source>
</evidence>
<dbReference type="EMBL" id="FN649760">
    <property type="protein sequence ID" value="CBN80124.1"/>
    <property type="molecule type" value="Genomic_DNA"/>
</dbReference>
<dbReference type="InParanoid" id="D8LKZ1"/>
<gene>
    <name evidence="2" type="ORF">Esi_0031_0133</name>
</gene>
<organism evidence="2 3">
    <name type="scientific">Ectocarpus siliculosus</name>
    <name type="common">Brown alga</name>
    <name type="synonym">Conferva siliculosa</name>
    <dbReference type="NCBI Taxonomy" id="2880"/>
    <lineage>
        <taxon>Eukaryota</taxon>
        <taxon>Sar</taxon>
        <taxon>Stramenopiles</taxon>
        <taxon>Ochrophyta</taxon>
        <taxon>PX clade</taxon>
        <taxon>Phaeophyceae</taxon>
        <taxon>Ectocarpales</taxon>
        <taxon>Ectocarpaceae</taxon>
        <taxon>Ectocarpus</taxon>
    </lineage>
</organism>